<feature type="compositionally biased region" description="Polar residues" evidence="7">
    <location>
        <begin position="344"/>
        <end position="353"/>
    </location>
</feature>
<evidence type="ECO:0000256" key="8">
    <source>
        <dbReference type="SAM" id="Phobius"/>
    </source>
</evidence>
<dbReference type="GO" id="GO:0005886">
    <property type="term" value="C:plasma membrane"/>
    <property type="evidence" value="ECO:0007669"/>
    <property type="project" value="UniProtKB-SubCell"/>
</dbReference>
<dbReference type="AlphaFoldDB" id="A0A9D2LF55"/>
<dbReference type="InterPro" id="IPR002656">
    <property type="entry name" value="Acyl_transf_3_dom"/>
</dbReference>
<proteinExistence type="inferred from homology"/>
<evidence type="ECO:0000313" key="11">
    <source>
        <dbReference type="Proteomes" id="UP000823823"/>
    </source>
</evidence>
<comment type="caution">
    <text evidence="10">The sequence shown here is derived from an EMBL/GenBank/DDBJ whole genome shotgun (WGS) entry which is preliminary data.</text>
</comment>
<evidence type="ECO:0000256" key="5">
    <source>
        <dbReference type="ARBA" id="ARBA00022989"/>
    </source>
</evidence>
<protein>
    <submittedName>
        <fullName evidence="10">Acyltransferase</fullName>
    </submittedName>
</protein>
<keyword evidence="10" id="KW-0012">Acyltransferase</keyword>
<dbReference type="EMBL" id="DWZH01000100">
    <property type="protein sequence ID" value="HJB11385.1"/>
    <property type="molecule type" value="Genomic_DNA"/>
</dbReference>
<evidence type="ECO:0000256" key="4">
    <source>
        <dbReference type="ARBA" id="ARBA00022692"/>
    </source>
</evidence>
<comment type="subcellular location">
    <subcellularLocation>
        <location evidence="1">Cell membrane</location>
        <topology evidence="1">Multi-pass membrane protein</topology>
    </subcellularLocation>
</comment>
<feature type="transmembrane region" description="Helical" evidence="8">
    <location>
        <begin position="138"/>
        <end position="154"/>
    </location>
</feature>
<feature type="transmembrane region" description="Helical" evidence="8">
    <location>
        <begin position="198"/>
        <end position="216"/>
    </location>
</feature>
<organism evidence="10 11">
    <name type="scientific">Candidatus Brachybacterium merdavium</name>
    <dbReference type="NCBI Taxonomy" id="2838513"/>
    <lineage>
        <taxon>Bacteria</taxon>
        <taxon>Bacillati</taxon>
        <taxon>Actinomycetota</taxon>
        <taxon>Actinomycetes</taxon>
        <taxon>Micrococcales</taxon>
        <taxon>Dermabacteraceae</taxon>
        <taxon>Brachybacterium</taxon>
    </lineage>
</organism>
<dbReference type="PANTHER" id="PTHR40074:SF4">
    <property type="entry name" value="INNER MEMBRANE PROTEIN YCFT"/>
    <property type="match status" value="1"/>
</dbReference>
<feature type="domain" description="Acyltransferase 3" evidence="9">
    <location>
        <begin position="2"/>
        <end position="315"/>
    </location>
</feature>
<dbReference type="Proteomes" id="UP000823823">
    <property type="component" value="Unassembled WGS sequence"/>
</dbReference>
<keyword evidence="3" id="KW-1003">Cell membrane</keyword>
<reference evidence="10" key="2">
    <citation type="submission" date="2021-04" db="EMBL/GenBank/DDBJ databases">
        <authorList>
            <person name="Gilroy R."/>
        </authorList>
    </citation>
    <scope>NUCLEOTIDE SEQUENCE</scope>
    <source>
        <strain evidence="10">ChiHjej13B12-24818</strain>
    </source>
</reference>
<keyword evidence="10" id="KW-0808">Transferase</keyword>
<feature type="transmembrane region" description="Helical" evidence="8">
    <location>
        <begin position="261"/>
        <end position="280"/>
    </location>
</feature>
<dbReference type="GO" id="GO:0016413">
    <property type="term" value="F:O-acetyltransferase activity"/>
    <property type="evidence" value="ECO:0007669"/>
    <property type="project" value="TreeGrafter"/>
</dbReference>
<gene>
    <name evidence="10" type="ORF">H9786_12805</name>
</gene>
<sequence length="353" mass="38284">MSIVLVVIYHVAVGGAGHVLLGGRETFIGKLWLHGNLALVPLRMPLFFMVSGVLAAGAIRRPWKVVVRPRIYDLLWPYVLWSMIWAATAWPRYAPDAPGEFFVGEITGLLMIGSPYWFIAVLPIFFLITRLGSSRPKLLVALTLIAYGAAPFIQRAMRASEAPSDLVYGVFQLTDNALWFALGFAAREWILRIGSRPRPVLGSILLLAFCLLAFIVERGELPASPTRFLELGASMSGLVSCAALLPLAARSVALARAGTYLGSRTLVIYLVHPVFINLAVLAWRDSGAEESFGGMTRDLLMVPVVTAMAIGAAVAVQATVHRIGPRWLLKAPGGSAPSGHEMHNTMQARRSSS</sequence>
<feature type="transmembrane region" description="Helical" evidence="8">
    <location>
        <begin position="38"/>
        <end position="59"/>
    </location>
</feature>
<reference evidence="10" key="1">
    <citation type="journal article" date="2021" name="PeerJ">
        <title>Extensive microbial diversity within the chicken gut microbiome revealed by metagenomics and culture.</title>
        <authorList>
            <person name="Gilroy R."/>
            <person name="Ravi A."/>
            <person name="Getino M."/>
            <person name="Pursley I."/>
            <person name="Horton D.L."/>
            <person name="Alikhan N.F."/>
            <person name="Baker D."/>
            <person name="Gharbi K."/>
            <person name="Hall N."/>
            <person name="Watson M."/>
            <person name="Adriaenssens E.M."/>
            <person name="Foster-Nyarko E."/>
            <person name="Jarju S."/>
            <person name="Secka A."/>
            <person name="Antonio M."/>
            <person name="Oren A."/>
            <person name="Chaudhuri R.R."/>
            <person name="La Ragione R."/>
            <person name="Hildebrand F."/>
            <person name="Pallen M.J."/>
        </authorList>
    </citation>
    <scope>NUCLEOTIDE SEQUENCE</scope>
    <source>
        <strain evidence="10">ChiHjej13B12-24818</strain>
    </source>
</reference>
<evidence type="ECO:0000259" key="9">
    <source>
        <dbReference type="Pfam" id="PF01757"/>
    </source>
</evidence>
<feature type="transmembrane region" description="Helical" evidence="8">
    <location>
        <begin position="71"/>
        <end position="90"/>
    </location>
</feature>
<evidence type="ECO:0000256" key="3">
    <source>
        <dbReference type="ARBA" id="ARBA00022475"/>
    </source>
</evidence>
<feature type="transmembrane region" description="Helical" evidence="8">
    <location>
        <begin position="166"/>
        <end position="186"/>
    </location>
</feature>
<feature type="transmembrane region" description="Helical" evidence="8">
    <location>
        <begin position="228"/>
        <end position="249"/>
    </location>
</feature>
<feature type="region of interest" description="Disordered" evidence="7">
    <location>
        <begin position="334"/>
        <end position="353"/>
    </location>
</feature>
<accession>A0A9D2LF55</accession>
<evidence type="ECO:0000313" key="10">
    <source>
        <dbReference type="EMBL" id="HJB11385.1"/>
    </source>
</evidence>
<keyword evidence="6 8" id="KW-0472">Membrane</keyword>
<feature type="transmembrane region" description="Helical" evidence="8">
    <location>
        <begin position="300"/>
        <end position="320"/>
    </location>
</feature>
<evidence type="ECO:0000256" key="7">
    <source>
        <dbReference type="SAM" id="MobiDB-lite"/>
    </source>
</evidence>
<evidence type="ECO:0000256" key="6">
    <source>
        <dbReference type="ARBA" id="ARBA00023136"/>
    </source>
</evidence>
<name>A0A9D2LF55_9MICO</name>
<keyword evidence="4 8" id="KW-0812">Transmembrane</keyword>
<evidence type="ECO:0000256" key="2">
    <source>
        <dbReference type="ARBA" id="ARBA00007400"/>
    </source>
</evidence>
<keyword evidence="5 8" id="KW-1133">Transmembrane helix</keyword>
<feature type="transmembrane region" description="Helical" evidence="8">
    <location>
        <begin position="102"/>
        <end position="126"/>
    </location>
</feature>
<dbReference type="PANTHER" id="PTHR40074">
    <property type="entry name" value="O-ACETYLTRANSFERASE WECH"/>
    <property type="match status" value="1"/>
</dbReference>
<comment type="similarity">
    <text evidence="2">Belongs to the acyltransferase 3 family.</text>
</comment>
<evidence type="ECO:0000256" key="1">
    <source>
        <dbReference type="ARBA" id="ARBA00004651"/>
    </source>
</evidence>
<dbReference type="Pfam" id="PF01757">
    <property type="entry name" value="Acyl_transf_3"/>
    <property type="match status" value="1"/>
</dbReference>
<dbReference type="GO" id="GO:0009246">
    <property type="term" value="P:enterobacterial common antigen biosynthetic process"/>
    <property type="evidence" value="ECO:0007669"/>
    <property type="project" value="TreeGrafter"/>
</dbReference>